<comment type="caution">
    <text evidence="1">The sequence shown here is derived from an EMBL/GenBank/DDBJ whole genome shotgun (WGS) entry which is preliminary data.</text>
</comment>
<evidence type="ECO:0000313" key="1">
    <source>
        <dbReference type="EMBL" id="KAI3695312.1"/>
    </source>
</evidence>
<reference evidence="2" key="1">
    <citation type="journal article" date="2022" name="Mol. Ecol. Resour.">
        <title>The genomes of chicory, endive, great burdock and yacon provide insights into Asteraceae palaeo-polyploidization history and plant inulin production.</title>
        <authorList>
            <person name="Fan W."/>
            <person name="Wang S."/>
            <person name="Wang H."/>
            <person name="Wang A."/>
            <person name="Jiang F."/>
            <person name="Liu H."/>
            <person name="Zhao H."/>
            <person name="Xu D."/>
            <person name="Zhang Y."/>
        </authorList>
    </citation>
    <scope>NUCLEOTIDE SEQUENCE [LARGE SCALE GENOMIC DNA]</scope>
    <source>
        <strain evidence="2">cv. Yunnan</strain>
    </source>
</reference>
<keyword evidence="2" id="KW-1185">Reference proteome</keyword>
<dbReference type="Proteomes" id="UP001056120">
    <property type="component" value="Linkage Group LG26"/>
</dbReference>
<accession>A0ACB8ZC14</accession>
<reference evidence="1 2" key="2">
    <citation type="journal article" date="2022" name="Mol. Ecol. Resour.">
        <title>The genomes of chicory, endive, great burdock and yacon provide insights into Asteraceae paleo-polyploidization history and plant inulin production.</title>
        <authorList>
            <person name="Fan W."/>
            <person name="Wang S."/>
            <person name="Wang H."/>
            <person name="Wang A."/>
            <person name="Jiang F."/>
            <person name="Liu H."/>
            <person name="Zhao H."/>
            <person name="Xu D."/>
            <person name="Zhang Y."/>
        </authorList>
    </citation>
    <scope>NUCLEOTIDE SEQUENCE [LARGE SCALE GENOMIC DNA]</scope>
    <source>
        <strain evidence="2">cv. Yunnan</strain>
        <tissue evidence="1">Leaves</tissue>
    </source>
</reference>
<name>A0ACB8ZC14_9ASTR</name>
<protein>
    <submittedName>
        <fullName evidence="1">Uncharacterized protein</fullName>
    </submittedName>
</protein>
<dbReference type="EMBL" id="CM042043">
    <property type="protein sequence ID" value="KAI3695312.1"/>
    <property type="molecule type" value="Genomic_DNA"/>
</dbReference>
<evidence type="ECO:0000313" key="2">
    <source>
        <dbReference type="Proteomes" id="UP001056120"/>
    </source>
</evidence>
<gene>
    <name evidence="1" type="ORF">L1987_78307</name>
</gene>
<organism evidence="1 2">
    <name type="scientific">Smallanthus sonchifolius</name>
    <dbReference type="NCBI Taxonomy" id="185202"/>
    <lineage>
        <taxon>Eukaryota</taxon>
        <taxon>Viridiplantae</taxon>
        <taxon>Streptophyta</taxon>
        <taxon>Embryophyta</taxon>
        <taxon>Tracheophyta</taxon>
        <taxon>Spermatophyta</taxon>
        <taxon>Magnoliopsida</taxon>
        <taxon>eudicotyledons</taxon>
        <taxon>Gunneridae</taxon>
        <taxon>Pentapetalae</taxon>
        <taxon>asterids</taxon>
        <taxon>campanulids</taxon>
        <taxon>Asterales</taxon>
        <taxon>Asteraceae</taxon>
        <taxon>Asteroideae</taxon>
        <taxon>Heliantheae alliance</taxon>
        <taxon>Millerieae</taxon>
        <taxon>Smallanthus</taxon>
    </lineage>
</organism>
<proteinExistence type="predicted"/>
<sequence length="71" mass="8588">MNLCVRDEDSRFVLKMHLTFFKFVKDLETLICHCLTFFCEKLLSGWISKRAVYYKGIRYTHYEGKVRICSR</sequence>